<dbReference type="GO" id="GO:0033260">
    <property type="term" value="P:nuclear DNA replication"/>
    <property type="evidence" value="ECO:0007669"/>
    <property type="project" value="TreeGrafter"/>
</dbReference>
<evidence type="ECO:0000256" key="2">
    <source>
        <dbReference type="ARBA" id="ARBA00022912"/>
    </source>
</evidence>
<reference evidence="6" key="1">
    <citation type="journal article" date="2018" name="Nat. Microbiol.">
        <title>Leveraging single-cell genomics to expand the fungal tree of life.</title>
        <authorList>
            <person name="Ahrendt S.R."/>
            <person name="Quandt C.A."/>
            <person name="Ciobanu D."/>
            <person name="Clum A."/>
            <person name="Salamov A."/>
            <person name="Andreopoulos B."/>
            <person name="Cheng J.F."/>
            <person name="Woyke T."/>
            <person name="Pelin A."/>
            <person name="Henrissat B."/>
            <person name="Reynolds N.K."/>
            <person name="Benny G.L."/>
            <person name="Smith M.E."/>
            <person name="James T.Y."/>
            <person name="Grigoriev I.V."/>
        </authorList>
    </citation>
    <scope>NUCLEOTIDE SEQUENCE [LARGE SCALE GENOMIC DNA]</scope>
</reference>
<organism evidence="5 6">
    <name type="scientific">Piptocephalis cylindrospora</name>
    <dbReference type="NCBI Taxonomy" id="1907219"/>
    <lineage>
        <taxon>Eukaryota</taxon>
        <taxon>Fungi</taxon>
        <taxon>Fungi incertae sedis</taxon>
        <taxon>Zoopagomycota</taxon>
        <taxon>Zoopagomycotina</taxon>
        <taxon>Zoopagomycetes</taxon>
        <taxon>Zoopagales</taxon>
        <taxon>Piptocephalidaceae</taxon>
        <taxon>Piptocephalis</taxon>
    </lineage>
</organism>
<dbReference type="Gene3D" id="3.90.190.10">
    <property type="entry name" value="Protein tyrosine phosphatase superfamily"/>
    <property type="match status" value="1"/>
</dbReference>
<evidence type="ECO:0000256" key="1">
    <source>
        <dbReference type="ARBA" id="ARBA00022801"/>
    </source>
</evidence>
<feature type="domain" description="Tyrosine specific protein phosphatases" evidence="4">
    <location>
        <begin position="76"/>
        <end position="141"/>
    </location>
</feature>
<evidence type="ECO:0000313" key="6">
    <source>
        <dbReference type="Proteomes" id="UP000267251"/>
    </source>
</evidence>
<dbReference type="PROSITE" id="PS00383">
    <property type="entry name" value="TYR_PHOSPHATASE_1"/>
    <property type="match status" value="1"/>
</dbReference>
<dbReference type="OrthoDB" id="273181at2759"/>
<dbReference type="InterPro" id="IPR029021">
    <property type="entry name" value="Prot-tyrosine_phosphatase-like"/>
</dbReference>
<dbReference type="GO" id="GO:0005634">
    <property type="term" value="C:nucleus"/>
    <property type="evidence" value="ECO:0007669"/>
    <property type="project" value="GOC"/>
</dbReference>
<protein>
    <submittedName>
        <fullName evidence="5">Protein-tyrosine phosphatase-like protein</fullName>
    </submittedName>
</protein>
<dbReference type="PANTHER" id="PTHR47550">
    <property type="entry name" value="DUAL SPECIFICITY PROTEIN PHOSPHATASE PPS1"/>
    <property type="match status" value="1"/>
</dbReference>
<keyword evidence="2" id="KW-0904">Protein phosphatase</keyword>
<dbReference type="Proteomes" id="UP000267251">
    <property type="component" value="Unassembled WGS sequence"/>
</dbReference>
<dbReference type="InterPro" id="IPR000387">
    <property type="entry name" value="Tyr_Pase_dom"/>
</dbReference>
<evidence type="ECO:0000313" key="5">
    <source>
        <dbReference type="EMBL" id="RKP11327.1"/>
    </source>
</evidence>
<proteinExistence type="predicted"/>
<feature type="domain" description="Tyrosine-protein phosphatase" evidence="3">
    <location>
        <begin position="11"/>
        <end position="150"/>
    </location>
</feature>
<dbReference type="InterPro" id="IPR020422">
    <property type="entry name" value="TYR_PHOSPHATASE_DUAL_dom"/>
</dbReference>
<dbReference type="InterPro" id="IPR016130">
    <property type="entry name" value="Tyr_Pase_AS"/>
</dbReference>
<dbReference type="AlphaFoldDB" id="A0A4P9XY80"/>
<dbReference type="PROSITE" id="PS50056">
    <property type="entry name" value="TYR_PHOSPHATASE_2"/>
    <property type="match status" value="1"/>
</dbReference>
<accession>A0A4P9XY80</accession>
<dbReference type="PANTHER" id="PTHR47550:SF1">
    <property type="entry name" value="DUAL SPECIFICITY PROTEIN PHOSPHATASE PPS1"/>
    <property type="match status" value="1"/>
</dbReference>
<gene>
    <name evidence="5" type="ORF">BJ684DRAFT_5650</name>
</gene>
<evidence type="ECO:0000259" key="4">
    <source>
        <dbReference type="PROSITE" id="PS50056"/>
    </source>
</evidence>
<dbReference type="Pfam" id="PF00782">
    <property type="entry name" value="DSPc"/>
    <property type="match status" value="1"/>
</dbReference>
<dbReference type="EMBL" id="KZ989006">
    <property type="protein sequence ID" value="RKP11327.1"/>
    <property type="molecule type" value="Genomic_DNA"/>
</dbReference>
<dbReference type="SMART" id="SM00195">
    <property type="entry name" value="DSPc"/>
    <property type="match status" value="1"/>
</dbReference>
<dbReference type="SUPFAM" id="SSF52799">
    <property type="entry name" value="(Phosphotyrosine protein) phosphatases II"/>
    <property type="match status" value="1"/>
</dbReference>
<dbReference type="InterPro" id="IPR000340">
    <property type="entry name" value="Dual-sp_phosphatase_cat-dom"/>
</dbReference>
<feature type="non-terminal residue" evidence="5">
    <location>
        <position position="150"/>
    </location>
</feature>
<feature type="non-terminal residue" evidence="5">
    <location>
        <position position="1"/>
    </location>
</feature>
<evidence type="ECO:0000259" key="3">
    <source>
        <dbReference type="PROSITE" id="PS50054"/>
    </source>
</evidence>
<dbReference type="GO" id="GO:0008138">
    <property type="term" value="F:protein tyrosine/serine/threonine phosphatase activity"/>
    <property type="evidence" value="ECO:0007669"/>
    <property type="project" value="TreeGrafter"/>
</dbReference>
<name>A0A4P9XY80_9FUNG</name>
<dbReference type="PROSITE" id="PS50054">
    <property type="entry name" value="TYR_PHOSPHATASE_DUAL"/>
    <property type="match status" value="1"/>
</dbReference>
<keyword evidence="6" id="KW-1185">Reference proteome</keyword>
<sequence>WFYEQGFDDTFPSRILPFMYLGDLRQASDVRMLRDLGITNLLSVGITVPVPHRDIGVKVIEHLDDDGLHLISPSIPHCLEYIDRVHAQGGRVLVHCQVGTSRSASICIAYMMERVGMDLMDAYMWVRARRIAVIIQPNLMFMWELWEREL</sequence>
<keyword evidence="1" id="KW-0378">Hydrolase</keyword>
<dbReference type="InterPro" id="IPR053239">
    <property type="entry name" value="Dual_spec_PTase"/>
</dbReference>